<feature type="compositionally biased region" description="Pro residues" evidence="1">
    <location>
        <begin position="957"/>
        <end position="969"/>
    </location>
</feature>
<proteinExistence type="predicted"/>
<evidence type="ECO:0000313" key="4">
    <source>
        <dbReference type="EMBL" id="GJE95410.1"/>
    </source>
</evidence>
<feature type="region of interest" description="Disordered" evidence="1">
    <location>
        <begin position="1"/>
        <end position="20"/>
    </location>
</feature>
<sequence length="1160" mass="128614">MNGEASEKKNGANPSQTNASNIWQTMVKTVRDVDTQKVDDTKEDIDTLLVFAGLFSAVVTTFVVDSYASLTPDNTDELVFLMRQSLSQNYTFVDGVLRPMAPFPDDPPFEAPLWALRVNGLWFASLIVSLSTASFGMLVKQWLVEYVAMEQWISPQEQLRARQYRHPGLEHWRVFEIAALLPLLLHVSLGLFFLGLCFYTAAANQTIGRSTFPLVAGWAFFALLTFIAPLASPRCPYKVTLLKAGLRAGRRYITSRLWRPGRAAMNGTVDAARWVWWNVVCMPYRGYRVLMRGWARLVDVTLDISVLLWIPVFTLFLPFVLFHFVVFYVVRFVNALISDPGTDDLEEADIMRKPYKTHELLLSVDEVIINDGPILETMVEVLKQTHTPPHFVNAFVLGCIQHRIGTADRDRWIPNINNRIQGLLDLRTLSEGAWTLLVGLIGETLAMYIPEKVVPISVETDSHSLWMANAVAILLSESQWPVPEHISPMLTVDTTLAKMLQLVRTLVVRWPQQDIMRMIWIAFIAPGKTPGVPSVRLEREWGRLPSRNGRTLSQVQISAMQVLLENAWRGDSEQSLNDFAEAVLMLLYILNASSPQADDTERQITFVLSSYGEQEVPDVNAAMGLLRPEYTDIASHLEIIVSQSSSLIVNALNLYSVFLAKSLRGARVMALWEIISRMEGEDILSPDRHAVMHDLWRFLLKCARSASTNAGVHLQTSEFVKLCIVLARPGIPRAFDRDDPVRDWNELVPVLEKTASEEVLTKNATLATAAEREYSIPTLAYRALQALSPGDPDVPDLLVRVLTRLADKGPKPPPKPSMPPVTRKEERILGMDLRLPFTMPGNRPPPGIFVTPPNDGYAPSDIRSGSRSPAVPDLGRQGSGRLRPSTVLLERGPSPPPPTTPTFHLSPDPPYRPAEPVFVDIPGAPPPGPPEFDSHTFIHIPDPPYQDSGMVFIDAPSPRPPSPPSPPLPRRTLSSAGFSQSFIPPHAVAESTGPAGLFVPSAHPDHPREPLFHGAHAFDEPTIPQSPRPSLPSVRRPSTTRSASYAPPTVPPSRASSVAVSRPHVSDPRRMGSLHGKQAPAPPPAANDDTPRDAQSRRTATPTTIRARTPPPQTSMRSSRHRSRSHRADADETHANQSEPLHRSRSASQAPSSYSLADKP</sequence>
<evidence type="ECO:0000259" key="3">
    <source>
        <dbReference type="Pfam" id="PF20153"/>
    </source>
</evidence>
<feature type="compositionally biased region" description="Basic and acidic residues" evidence="1">
    <location>
        <begin position="1"/>
        <end position="10"/>
    </location>
</feature>
<evidence type="ECO:0000256" key="2">
    <source>
        <dbReference type="SAM" id="Phobius"/>
    </source>
</evidence>
<keyword evidence="2" id="KW-0812">Transmembrane</keyword>
<evidence type="ECO:0000256" key="1">
    <source>
        <dbReference type="SAM" id="MobiDB-lite"/>
    </source>
</evidence>
<dbReference type="Proteomes" id="UP000703269">
    <property type="component" value="Unassembled WGS sequence"/>
</dbReference>
<feature type="transmembrane region" description="Helical" evidence="2">
    <location>
        <begin position="306"/>
        <end position="330"/>
    </location>
</feature>
<gene>
    <name evidence="4" type="ORF">PsYK624_115940</name>
</gene>
<feature type="compositionally biased region" description="Basic and acidic residues" evidence="1">
    <location>
        <begin position="1003"/>
        <end position="1019"/>
    </location>
</feature>
<protein>
    <recommendedName>
        <fullName evidence="3">DUF6535 domain-containing protein</fullName>
    </recommendedName>
</protein>
<keyword evidence="5" id="KW-1185">Reference proteome</keyword>
<feature type="compositionally biased region" description="Low complexity" evidence="1">
    <location>
        <begin position="1146"/>
        <end position="1160"/>
    </location>
</feature>
<feature type="transmembrane region" description="Helical" evidence="2">
    <location>
        <begin position="174"/>
        <end position="202"/>
    </location>
</feature>
<feature type="transmembrane region" description="Helical" evidence="2">
    <location>
        <begin position="120"/>
        <end position="139"/>
    </location>
</feature>
<keyword evidence="2" id="KW-1133">Transmembrane helix</keyword>
<feature type="transmembrane region" description="Helical" evidence="2">
    <location>
        <begin position="214"/>
        <end position="231"/>
    </location>
</feature>
<name>A0A9P3LHK0_9APHY</name>
<dbReference type="AlphaFoldDB" id="A0A9P3LHK0"/>
<feature type="compositionally biased region" description="Low complexity" evidence="1">
    <location>
        <begin position="1097"/>
        <end position="1108"/>
    </location>
</feature>
<keyword evidence="2" id="KW-0472">Membrane</keyword>
<feature type="region of interest" description="Disordered" evidence="1">
    <location>
        <begin position="918"/>
        <end position="1160"/>
    </location>
</feature>
<comment type="caution">
    <text evidence="4">The sequence shown here is derived from an EMBL/GenBank/DDBJ whole genome shotgun (WGS) entry which is preliminary data.</text>
</comment>
<reference evidence="4 5" key="1">
    <citation type="submission" date="2021-08" db="EMBL/GenBank/DDBJ databases">
        <title>Draft Genome Sequence of Phanerochaete sordida strain YK-624.</title>
        <authorList>
            <person name="Mori T."/>
            <person name="Dohra H."/>
            <person name="Suzuki T."/>
            <person name="Kawagishi H."/>
            <person name="Hirai H."/>
        </authorList>
    </citation>
    <scope>NUCLEOTIDE SEQUENCE [LARGE SCALE GENOMIC DNA]</scope>
    <source>
        <strain evidence="4 5">YK-624</strain>
    </source>
</reference>
<organism evidence="4 5">
    <name type="scientific">Phanerochaete sordida</name>
    <dbReference type="NCBI Taxonomy" id="48140"/>
    <lineage>
        <taxon>Eukaryota</taxon>
        <taxon>Fungi</taxon>
        <taxon>Dikarya</taxon>
        <taxon>Basidiomycota</taxon>
        <taxon>Agaricomycotina</taxon>
        <taxon>Agaricomycetes</taxon>
        <taxon>Polyporales</taxon>
        <taxon>Phanerochaetaceae</taxon>
        <taxon>Phanerochaete</taxon>
    </lineage>
</organism>
<dbReference type="InterPro" id="IPR045338">
    <property type="entry name" value="DUF6535"/>
</dbReference>
<feature type="domain" description="DUF6535" evidence="3">
    <location>
        <begin position="23"/>
        <end position="200"/>
    </location>
</feature>
<dbReference type="OrthoDB" id="3269725at2759"/>
<feature type="compositionally biased region" description="Low complexity" evidence="1">
    <location>
        <begin position="1031"/>
        <end position="1063"/>
    </location>
</feature>
<feature type="region of interest" description="Disordered" evidence="1">
    <location>
        <begin position="854"/>
        <end position="904"/>
    </location>
</feature>
<dbReference type="EMBL" id="BPQB01000048">
    <property type="protein sequence ID" value="GJE95410.1"/>
    <property type="molecule type" value="Genomic_DNA"/>
</dbReference>
<dbReference type="Pfam" id="PF20153">
    <property type="entry name" value="DUF6535"/>
    <property type="match status" value="1"/>
</dbReference>
<accession>A0A9P3LHK0</accession>
<evidence type="ECO:0000313" key="5">
    <source>
        <dbReference type="Proteomes" id="UP000703269"/>
    </source>
</evidence>
<feature type="transmembrane region" description="Helical" evidence="2">
    <location>
        <begin position="47"/>
        <end position="68"/>
    </location>
</feature>